<name>K9Y003_STAC7</name>
<feature type="transmembrane region" description="Helical" evidence="2">
    <location>
        <begin position="6"/>
        <end position="24"/>
    </location>
</feature>
<gene>
    <name evidence="3" type="ordered locus">Sta7437_4137</name>
</gene>
<feature type="coiled-coil region" evidence="1">
    <location>
        <begin position="55"/>
        <end position="82"/>
    </location>
</feature>
<protein>
    <submittedName>
        <fullName evidence="3">Uncharacterized protein</fullName>
    </submittedName>
</protein>
<evidence type="ECO:0000256" key="2">
    <source>
        <dbReference type="SAM" id="Phobius"/>
    </source>
</evidence>
<dbReference type="KEGG" id="scs:Sta7437_4137"/>
<keyword evidence="1" id="KW-0175">Coiled coil</keyword>
<dbReference type="HOGENOM" id="CLU_167641_1_0_3"/>
<dbReference type="Proteomes" id="UP000010473">
    <property type="component" value="Chromosome"/>
</dbReference>
<organism evidence="3 4">
    <name type="scientific">Stanieria cyanosphaera (strain ATCC 29371 / PCC 7437)</name>
    <dbReference type="NCBI Taxonomy" id="111780"/>
    <lineage>
        <taxon>Bacteria</taxon>
        <taxon>Bacillati</taxon>
        <taxon>Cyanobacteriota</taxon>
        <taxon>Cyanophyceae</taxon>
        <taxon>Pleurocapsales</taxon>
        <taxon>Dermocarpellaceae</taxon>
        <taxon>Stanieria</taxon>
    </lineage>
</organism>
<evidence type="ECO:0000256" key="1">
    <source>
        <dbReference type="SAM" id="Coils"/>
    </source>
</evidence>
<keyword evidence="4" id="KW-1185">Reference proteome</keyword>
<dbReference type="AlphaFoldDB" id="K9Y003"/>
<accession>K9Y003</accession>
<sequence>MLIFTIIVNLIITLFNLYLAIKIWQLRQKLSLIAHELNNCEIFIHSILVTTPNVLIQNKNNLAQVRQKYQLLQLQLKQTQQIIIVLNWLYQAWRKVKT</sequence>
<proteinExistence type="predicted"/>
<dbReference type="EMBL" id="CP003653">
    <property type="protein sequence ID" value="AFZ37614.1"/>
    <property type="molecule type" value="Genomic_DNA"/>
</dbReference>
<dbReference type="RefSeq" id="WP_015195268.1">
    <property type="nucleotide sequence ID" value="NC_019748.1"/>
</dbReference>
<dbReference type="eggNOG" id="ENOG5032HAR">
    <property type="taxonomic scope" value="Bacteria"/>
</dbReference>
<keyword evidence="2" id="KW-0472">Membrane</keyword>
<reference evidence="4" key="1">
    <citation type="journal article" date="2013" name="Proc. Natl. Acad. Sci. U.S.A.">
        <title>Improving the coverage of the cyanobacterial phylum using diversity-driven genome sequencing.</title>
        <authorList>
            <person name="Shih P.M."/>
            <person name="Wu D."/>
            <person name="Latifi A."/>
            <person name="Axen S.D."/>
            <person name="Fewer D.P."/>
            <person name="Talla E."/>
            <person name="Calteau A."/>
            <person name="Cai F."/>
            <person name="Tandeau de Marsac N."/>
            <person name="Rippka R."/>
            <person name="Herdman M."/>
            <person name="Sivonen K."/>
            <person name="Coursin T."/>
            <person name="Laurent T."/>
            <person name="Goodwin L."/>
            <person name="Nolan M."/>
            <person name="Davenport K.W."/>
            <person name="Han C.S."/>
            <person name="Rubin E.M."/>
            <person name="Eisen J.A."/>
            <person name="Woyke T."/>
            <person name="Gugger M."/>
            <person name="Kerfeld C.A."/>
        </authorList>
    </citation>
    <scope>NUCLEOTIDE SEQUENCE [LARGE SCALE GENOMIC DNA]</scope>
    <source>
        <strain evidence="4">ATCC 29371 / PCC 7437</strain>
    </source>
</reference>
<keyword evidence="2" id="KW-0812">Transmembrane</keyword>
<evidence type="ECO:0000313" key="3">
    <source>
        <dbReference type="EMBL" id="AFZ37614.1"/>
    </source>
</evidence>
<evidence type="ECO:0000313" key="4">
    <source>
        <dbReference type="Proteomes" id="UP000010473"/>
    </source>
</evidence>
<dbReference type="OrthoDB" id="574103at2"/>
<keyword evidence="2" id="KW-1133">Transmembrane helix</keyword>